<dbReference type="OrthoDB" id="9855956at2"/>
<name>A0A146GB40_TERSA</name>
<reference evidence="3" key="1">
    <citation type="journal article" date="2017" name="Genome Announc.">
        <title>Draft Genome Sequence of Terrimicrobium sacchariphilum NM-5T, a Facultative Anaerobic Soil Bacterium of the Class Spartobacteria.</title>
        <authorList>
            <person name="Qiu Y.L."/>
            <person name="Tourlousse D.M."/>
            <person name="Matsuura N."/>
            <person name="Ohashi A."/>
            <person name="Sekiguchi Y."/>
        </authorList>
    </citation>
    <scope>NUCLEOTIDE SEQUENCE [LARGE SCALE GENOMIC DNA]</scope>
    <source>
        <strain evidence="3">NM-5</strain>
    </source>
</reference>
<gene>
    <name evidence="2" type="ORF">TSACC_22184</name>
</gene>
<evidence type="ECO:0000313" key="2">
    <source>
        <dbReference type="EMBL" id="GAT33766.1"/>
    </source>
</evidence>
<accession>A0A146GB40</accession>
<dbReference type="RefSeq" id="WP_075079462.1">
    <property type="nucleotide sequence ID" value="NZ_BDCO01000002.1"/>
</dbReference>
<sequence>MICHKLLPERIPEFHTRFNAQNWLHNAFSATAIHFIGLAIVGMILAALIPIFPTKGWNVRGERVVLVSESRYRTTLR</sequence>
<keyword evidence="1" id="KW-1133">Transmembrane helix</keyword>
<keyword evidence="1" id="KW-0812">Transmembrane</keyword>
<evidence type="ECO:0000256" key="1">
    <source>
        <dbReference type="SAM" id="Phobius"/>
    </source>
</evidence>
<comment type="caution">
    <text evidence="2">The sequence shown here is derived from an EMBL/GenBank/DDBJ whole genome shotgun (WGS) entry which is preliminary data.</text>
</comment>
<evidence type="ECO:0000313" key="3">
    <source>
        <dbReference type="Proteomes" id="UP000076023"/>
    </source>
</evidence>
<protein>
    <submittedName>
        <fullName evidence="2">Uncharacterized protein</fullName>
    </submittedName>
</protein>
<keyword evidence="3" id="KW-1185">Reference proteome</keyword>
<proteinExistence type="predicted"/>
<dbReference type="EMBL" id="BDCO01000002">
    <property type="protein sequence ID" value="GAT33766.1"/>
    <property type="molecule type" value="Genomic_DNA"/>
</dbReference>
<dbReference type="AlphaFoldDB" id="A0A146GB40"/>
<dbReference type="InParanoid" id="A0A146GB40"/>
<feature type="transmembrane region" description="Helical" evidence="1">
    <location>
        <begin position="32"/>
        <end position="53"/>
    </location>
</feature>
<organism evidence="2 3">
    <name type="scientific">Terrimicrobium sacchariphilum</name>
    <dbReference type="NCBI Taxonomy" id="690879"/>
    <lineage>
        <taxon>Bacteria</taxon>
        <taxon>Pseudomonadati</taxon>
        <taxon>Verrucomicrobiota</taxon>
        <taxon>Terrimicrobiia</taxon>
        <taxon>Terrimicrobiales</taxon>
        <taxon>Terrimicrobiaceae</taxon>
        <taxon>Terrimicrobium</taxon>
    </lineage>
</organism>
<dbReference type="Proteomes" id="UP000076023">
    <property type="component" value="Unassembled WGS sequence"/>
</dbReference>
<keyword evidence="1" id="KW-0472">Membrane</keyword>